<dbReference type="PANTHER" id="PTHR11562:SF17">
    <property type="entry name" value="RE54080P-RELATED"/>
    <property type="match status" value="1"/>
</dbReference>
<feature type="domain" description="Cation efflux protein transmembrane" evidence="10">
    <location>
        <begin position="18"/>
        <end position="207"/>
    </location>
</feature>
<evidence type="ECO:0000256" key="4">
    <source>
        <dbReference type="ARBA" id="ARBA00022692"/>
    </source>
</evidence>
<evidence type="ECO:0000259" key="11">
    <source>
        <dbReference type="Pfam" id="PF16916"/>
    </source>
</evidence>
<evidence type="ECO:0000256" key="8">
    <source>
        <dbReference type="ARBA" id="ARBA00023136"/>
    </source>
</evidence>
<evidence type="ECO:0000256" key="9">
    <source>
        <dbReference type="SAM" id="Phobius"/>
    </source>
</evidence>
<dbReference type="Gene3D" id="3.30.70.1350">
    <property type="entry name" value="Cation efflux protein, cytoplasmic domain"/>
    <property type="match status" value="1"/>
</dbReference>
<dbReference type="InterPro" id="IPR027470">
    <property type="entry name" value="Cation_efflux_CTD"/>
</dbReference>
<feature type="transmembrane region" description="Helical" evidence="9">
    <location>
        <begin position="151"/>
        <end position="173"/>
    </location>
</feature>
<accession>A0A971M474</accession>
<feature type="transmembrane region" description="Helical" evidence="9">
    <location>
        <begin position="48"/>
        <end position="67"/>
    </location>
</feature>
<reference evidence="12" key="2">
    <citation type="submission" date="2020-01" db="EMBL/GenBank/DDBJ databases">
        <authorList>
            <person name="Campanaro S."/>
        </authorList>
    </citation>
    <scope>NUCLEOTIDE SEQUENCE</scope>
    <source>
        <strain evidence="12">AS06rmzACSIP_7</strain>
    </source>
</reference>
<protein>
    <submittedName>
        <fullName evidence="12">Cation transporter</fullName>
    </submittedName>
</protein>
<feature type="transmembrane region" description="Helical" evidence="9">
    <location>
        <begin position="179"/>
        <end position="197"/>
    </location>
</feature>
<keyword evidence="4 9" id="KW-0812">Transmembrane</keyword>
<dbReference type="Gene3D" id="1.20.1510.10">
    <property type="entry name" value="Cation efflux protein transmembrane domain"/>
    <property type="match status" value="1"/>
</dbReference>
<dbReference type="Pfam" id="PF01545">
    <property type="entry name" value="Cation_efflux"/>
    <property type="match status" value="1"/>
</dbReference>
<comment type="caution">
    <text evidence="12">The sequence shown here is derived from an EMBL/GenBank/DDBJ whole genome shotgun (WGS) entry which is preliminary data.</text>
</comment>
<keyword evidence="6 9" id="KW-1133">Transmembrane helix</keyword>
<name>A0A971M474_9BACT</name>
<feature type="transmembrane region" description="Helical" evidence="9">
    <location>
        <begin position="116"/>
        <end position="139"/>
    </location>
</feature>
<keyword evidence="8 9" id="KW-0472">Membrane</keyword>
<dbReference type="InterPro" id="IPR027469">
    <property type="entry name" value="Cation_efflux_TMD_sf"/>
</dbReference>
<feature type="transmembrane region" description="Helical" evidence="9">
    <location>
        <begin position="20"/>
        <end position="42"/>
    </location>
</feature>
<organism evidence="12 13">
    <name type="scientific">Syntrophorhabdus aromaticivorans</name>
    <dbReference type="NCBI Taxonomy" id="328301"/>
    <lineage>
        <taxon>Bacteria</taxon>
        <taxon>Pseudomonadati</taxon>
        <taxon>Thermodesulfobacteriota</taxon>
        <taxon>Syntrophorhabdia</taxon>
        <taxon>Syntrophorhabdales</taxon>
        <taxon>Syntrophorhabdaceae</taxon>
        <taxon>Syntrophorhabdus</taxon>
    </lineage>
</organism>
<evidence type="ECO:0000256" key="2">
    <source>
        <dbReference type="ARBA" id="ARBA00008873"/>
    </source>
</evidence>
<keyword evidence="5" id="KW-0862">Zinc</keyword>
<dbReference type="EMBL" id="JAAYEE010000138">
    <property type="protein sequence ID" value="NLW35513.1"/>
    <property type="molecule type" value="Genomic_DNA"/>
</dbReference>
<feature type="domain" description="Cation efflux protein cytoplasmic" evidence="11">
    <location>
        <begin position="213"/>
        <end position="286"/>
    </location>
</feature>
<dbReference type="NCBIfam" id="TIGR01297">
    <property type="entry name" value="CDF"/>
    <property type="match status" value="1"/>
</dbReference>
<comment type="similarity">
    <text evidence="2">Belongs to the cation diffusion facilitator (CDF) transporter (TC 2.A.4) family. SLC30A subfamily.</text>
</comment>
<dbReference type="GO" id="GO:0005385">
    <property type="term" value="F:zinc ion transmembrane transporter activity"/>
    <property type="evidence" value="ECO:0007669"/>
    <property type="project" value="TreeGrafter"/>
</dbReference>
<dbReference type="SUPFAM" id="SSF160240">
    <property type="entry name" value="Cation efflux protein cytoplasmic domain-like"/>
    <property type="match status" value="1"/>
</dbReference>
<dbReference type="GO" id="GO:0005886">
    <property type="term" value="C:plasma membrane"/>
    <property type="evidence" value="ECO:0007669"/>
    <property type="project" value="TreeGrafter"/>
</dbReference>
<evidence type="ECO:0000256" key="5">
    <source>
        <dbReference type="ARBA" id="ARBA00022906"/>
    </source>
</evidence>
<reference evidence="12" key="1">
    <citation type="journal article" date="2020" name="Biotechnol. Biofuels">
        <title>New insights from the biogas microbiome by comprehensive genome-resolved metagenomics of nearly 1600 species originating from multiple anaerobic digesters.</title>
        <authorList>
            <person name="Campanaro S."/>
            <person name="Treu L."/>
            <person name="Rodriguez-R L.M."/>
            <person name="Kovalovszki A."/>
            <person name="Ziels R.M."/>
            <person name="Maus I."/>
            <person name="Zhu X."/>
            <person name="Kougias P.G."/>
            <person name="Basile A."/>
            <person name="Luo G."/>
            <person name="Schluter A."/>
            <person name="Konstantinidis K.T."/>
            <person name="Angelidaki I."/>
        </authorList>
    </citation>
    <scope>NUCLEOTIDE SEQUENCE</scope>
    <source>
        <strain evidence="12">AS06rmzACSIP_7</strain>
    </source>
</reference>
<evidence type="ECO:0000256" key="6">
    <source>
        <dbReference type="ARBA" id="ARBA00022989"/>
    </source>
</evidence>
<dbReference type="Pfam" id="PF16916">
    <property type="entry name" value="ZT_dimer"/>
    <property type="match status" value="1"/>
</dbReference>
<keyword evidence="5" id="KW-0864">Zinc transport</keyword>
<evidence type="ECO:0000256" key="3">
    <source>
        <dbReference type="ARBA" id="ARBA00022448"/>
    </source>
</evidence>
<evidence type="ECO:0000256" key="1">
    <source>
        <dbReference type="ARBA" id="ARBA00004141"/>
    </source>
</evidence>
<dbReference type="InterPro" id="IPR058533">
    <property type="entry name" value="Cation_efflux_TM"/>
</dbReference>
<dbReference type="InterPro" id="IPR050681">
    <property type="entry name" value="CDF/SLC30A"/>
</dbReference>
<dbReference type="Proteomes" id="UP000777265">
    <property type="component" value="Unassembled WGS sequence"/>
</dbReference>
<evidence type="ECO:0000256" key="7">
    <source>
        <dbReference type="ARBA" id="ARBA00023065"/>
    </source>
</evidence>
<evidence type="ECO:0000313" key="13">
    <source>
        <dbReference type="Proteomes" id="UP000777265"/>
    </source>
</evidence>
<evidence type="ECO:0000259" key="10">
    <source>
        <dbReference type="Pfam" id="PF01545"/>
    </source>
</evidence>
<comment type="subcellular location">
    <subcellularLocation>
        <location evidence="1">Membrane</location>
        <topology evidence="1">Multi-pass membrane protein</topology>
    </subcellularLocation>
</comment>
<dbReference type="AlphaFoldDB" id="A0A971M474"/>
<keyword evidence="3" id="KW-0813">Transport</keyword>
<dbReference type="PANTHER" id="PTHR11562">
    <property type="entry name" value="CATION EFFLUX PROTEIN/ ZINC TRANSPORTER"/>
    <property type="match status" value="1"/>
</dbReference>
<dbReference type="SUPFAM" id="SSF161111">
    <property type="entry name" value="Cation efflux protein transmembrane domain-like"/>
    <property type="match status" value="1"/>
</dbReference>
<evidence type="ECO:0000313" key="12">
    <source>
        <dbReference type="EMBL" id="NLW35513.1"/>
    </source>
</evidence>
<keyword evidence="7" id="KW-0406">Ion transport</keyword>
<proteinExistence type="inferred from homology"/>
<sequence>MWHSIGRERVRLSPHKRLTITFFVTVFIMAAEVIGGLLSNSLALLSDAGHVVADAFAIAISIIAAHISRRPPDKRATYGYHRVGLLAGLVNGVSLLVIAASIFFESYERFTRPPTIDAPLMIAIALFGLLGNGVMASILGTRHEDLNMKSVWLHILGDTLSSVGVVVSGIIVYYTGWAYADPIASTIIGIVIVWGGARLTRETIAIFLDLTPRGFNVEGLAEKIGGVPGVIDVHDVHLRSVAHKRFAFSAHVWVHDQALSKTAEIRQQIRDMLREEGIHHVTLQFESGECENNGFYCRIHHEGEDNHHTH</sequence>
<dbReference type="InterPro" id="IPR002524">
    <property type="entry name" value="Cation_efflux"/>
</dbReference>
<gene>
    <name evidence="12" type="ORF">GXY80_08555</name>
</gene>
<feature type="transmembrane region" description="Helical" evidence="9">
    <location>
        <begin position="79"/>
        <end position="104"/>
    </location>
</feature>
<dbReference type="InterPro" id="IPR036837">
    <property type="entry name" value="Cation_efflux_CTD_sf"/>
</dbReference>